<name>A0A2T1M0Z8_9CHRO</name>
<dbReference type="CDD" id="cd06260">
    <property type="entry name" value="DUF820-like"/>
    <property type="match status" value="1"/>
</dbReference>
<dbReference type="PANTHER" id="PTHR34107:SF1">
    <property type="entry name" value="SLL0198 PROTEIN"/>
    <property type="match status" value="1"/>
</dbReference>
<dbReference type="OrthoDB" id="454453at2"/>
<accession>A0A2T1M0Z8</accession>
<reference evidence="2 3" key="2">
    <citation type="submission" date="2018-03" db="EMBL/GenBank/DDBJ databases">
        <authorList>
            <person name="Keele B.F."/>
        </authorList>
    </citation>
    <scope>NUCLEOTIDE SEQUENCE [LARGE SCALE GENOMIC DNA]</scope>
    <source>
        <strain evidence="2 3">CCALA 016</strain>
    </source>
</reference>
<dbReference type="EMBL" id="PXOH01000004">
    <property type="protein sequence ID" value="PSF38352.1"/>
    <property type="molecule type" value="Genomic_DNA"/>
</dbReference>
<dbReference type="InterPro" id="IPR011335">
    <property type="entry name" value="Restrct_endonuc-II-like"/>
</dbReference>
<dbReference type="Pfam" id="PF05685">
    <property type="entry name" value="Uma2"/>
    <property type="match status" value="1"/>
</dbReference>
<dbReference type="InterPro" id="IPR012296">
    <property type="entry name" value="Nuclease_put_TT1808"/>
</dbReference>
<dbReference type="SUPFAM" id="SSF52980">
    <property type="entry name" value="Restriction endonuclease-like"/>
    <property type="match status" value="1"/>
</dbReference>
<evidence type="ECO:0000259" key="1">
    <source>
        <dbReference type="Pfam" id="PF05685"/>
    </source>
</evidence>
<dbReference type="Gene3D" id="3.90.1570.10">
    <property type="entry name" value="tt1808, chain A"/>
    <property type="match status" value="1"/>
</dbReference>
<dbReference type="InterPro" id="IPR008538">
    <property type="entry name" value="Uma2"/>
</dbReference>
<dbReference type="AlphaFoldDB" id="A0A2T1M0Z8"/>
<gene>
    <name evidence="2" type="ORF">C7H19_04995</name>
</gene>
<comment type="caution">
    <text evidence="2">The sequence shown here is derived from an EMBL/GenBank/DDBJ whole genome shotgun (WGS) entry which is preliminary data.</text>
</comment>
<sequence>MTISTEKIVTVPNSEETIHQQWTDEAFMALPDDGNQYEIVNGELVMSNSGAEHGYIAVILSTILYSFVRSHKLGVVLDSSTAFTLKTGNKRSPDVSFIAKERLQGLKKLPRGFWQGSPDLAVEVLSPSNTVEEIHNKIIEYFDNDTKLVWVINPEEEYVLIYHSPKPDRFLTNQDMLDGEDIIPGFQMAVAELFAELEF</sequence>
<reference evidence="2 3" key="1">
    <citation type="submission" date="2018-03" db="EMBL/GenBank/DDBJ databases">
        <title>The ancient ancestry and fast evolution of plastids.</title>
        <authorList>
            <person name="Moore K.R."/>
            <person name="Magnabosco C."/>
            <person name="Momper L."/>
            <person name="Gold D.A."/>
            <person name="Bosak T."/>
            <person name="Fournier G.P."/>
        </authorList>
    </citation>
    <scope>NUCLEOTIDE SEQUENCE [LARGE SCALE GENOMIC DNA]</scope>
    <source>
        <strain evidence="2 3">CCALA 016</strain>
    </source>
</reference>
<evidence type="ECO:0000313" key="3">
    <source>
        <dbReference type="Proteomes" id="UP000239001"/>
    </source>
</evidence>
<dbReference type="Proteomes" id="UP000239001">
    <property type="component" value="Unassembled WGS sequence"/>
</dbReference>
<organism evidence="2 3">
    <name type="scientific">Aphanothece hegewaldii CCALA 016</name>
    <dbReference type="NCBI Taxonomy" id="2107694"/>
    <lineage>
        <taxon>Bacteria</taxon>
        <taxon>Bacillati</taxon>
        <taxon>Cyanobacteriota</taxon>
        <taxon>Cyanophyceae</taxon>
        <taxon>Oscillatoriophycideae</taxon>
        <taxon>Chroococcales</taxon>
        <taxon>Aphanothecaceae</taxon>
        <taxon>Aphanothece</taxon>
    </lineage>
</organism>
<protein>
    <recommendedName>
        <fullName evidence="1">Putative restriction endonuclease domain-containing protein</fullName>
    </recommendedName>
</protein>
<dbReference type="RefSeq" id="WP_106455794.1">
    <property type="nucleotide sequence ID" value="NZ_PXOH01000004.1"/>
</dbReference>
<feature type="domain" description="Putative restriction endonuclease" evidence="1">
    <location>
        <begin position="25"/>
        <end position="191"/>
    </location>
</feature>
<dbReference type="PANTHER" id="PTHR34107">
    <property type="entry name" value="SLL0198 PROTEIN-RELATED"/>
    <property type="match status" value="1"/>
</dbReference>
<evidence type="ECO:0000313" key="2">
    <source>
        <dbReference type="EMBL" id="PSF38352.1"/>
    </source>
</evidence>
<keyword evidence="3" id="KW-1185">Reference proteome</keyword>
<proteinExistence type="predicted"/>